<accession>A0ABZ2UTI7</accession>
<sequence length="188" mass="21365">MMDYTFDKLAEGLTAIVLSPVILPIASAIKQPMVQNTIKDGVILSENVKYAVLEIGEIWEKLITEVRKDKSDSFSYIDYPNDKINGKSAVARELINIISDLNNDVGVMTNGVIDIKVIFPLIIAGFALEQLLKKGLQLEEIPWYILAWFAFDIFTRLNFEDESQLNDLSINAVSIEFQEQYSNREREN</sequence>
<dbReference type="Proteomes" id="UP001483337">
    <property type="component" value="Chromosome"/>
</dbReference>
<protein>
    <submittedName>
        <fullName evidence="1">DUF5132 domain-containing protein</fullName>
    </submittedName>
</protein>
<proteinExistence type="predicted"/>
<evidence type="ECO:0000313" key="2">
    <source>
        <dbReference type="Proteomes" id="UP001483337"/>
    </source>
</evidence>
<dbReference type="RefSeq" id="WP_353931526.1">
    <property type="nucleotide sequence ID" value="NZ_CP150886.1"/>
</dbReference>
<dbReference type="EMBL" id="CP150886">
    <property type="protein sequence ID" value="WZB88619.1"/>
    <property type="molecule type" value="Genomic_DNA"/>
</dbReference>
<dbReference type="Pfam" id="PF17195">
    <property type="entry name" value="DUF5132"/>
    <property type="match status" value="1"/>
</dbReference>
<organism evidence="1 2">
    <name type="scientific">Okeanomitos corallinicola TIOX110</name>
    <dbReference type="NCBI Taxonomy" id="3133117"/>
    <lineage>
        <taxon>Bacteria</taxon>
        <taxon>Bacillati</taxon>
        <taxon>Cyanobacteriota</taxon>
        <taxon>Cyanophyceae</taxon>
        <taxon>Nostocales</taxon>
        <taxon>Aphanizomenonaceae</taxon>
        <taxon>Okeanomitos</taxon>
    </lineage>
</organism>
<reference evidence="1 2" key="1">
    <citation type="submission" date="2024-04" db="EMBL/GenBank/DDBJ databases">
        <title>Okeanomitos corallinicola gen. &amp; sp. nov. (Nostocales, Cyanobacteria), a new toxic marine heterocyst-forming cyanobacterium from a coral reef.</title>
        <authorList>
            <person name="Li H."/>
            <person name="Li R."/>
            <person name="Kang J."/>
            <person name="Hii K.S."/>
            <person name="Mohamed H.F."/>
            <person name="Xu X."/>
            <person name="Luo Z."/>
        </authorList>
    </citation>
    <scope>NUCLEOTIDE SEQUENCE [LARGE SCALE GENOMIC DNA]</scope>
    <source>
        <strain evidence="1 2">TIOX110</strain>
    </source>
</reference>
<name>A0ABZ2UTI7_9CYAN</name>
<evidence type="ECO:0000313" key="1">
    <source>
        <dbReference type="EMBL" id="WZB88619.1"/>
    </source>
</evidence>
<gene>
    <name evidence="1" type="ORF">WJM97_02760</name>
</gene>
<keyword evidence="2" id="KW-1185">Reference proteome</keyword>
<dbReference type="InterPro" id="IPR033456">
    <property type="entry name" value="DUF5132"/>
</dbReference>